<feature type="compositionally biased region" description="Polar residues" evidence="1">
    <location>
        <begin position="542"/>
        <end position="555"/>
    </location>
</feature>
<name>A0A194V345_CYTMA</name>
<feature type="compositionally biased region" description="Polar residues" evidence="1">
    <location>
        <begin position="262"/>
        <end position="276"/>
    </location>
</feature>
<gene>
    <name evidence="2" type="ORF">VP1G_05583</name>
</gene>
<proteinExistence type="predicted"/>
<protein>
    <submittedName>
        <fullName evidence="2">Uncharacterized protein</fullName>
    </submittedName>
</protein>
<accession>A0A194V345</accession>
<organism evidence="2 3">
    <name type="scientific">Cytospora mali</name>
    <name type="common">Apple Valsa canker fungus</name>
    <name type="synonym">Valsa mali</name>
    <dbReference type="NCBI Taxonomy" id="578113"/>
    <lineage>
        <taxon>Eukaryota</taxon>
        <taxon>Fungi</taxon>
        <taxon>Dikarya</taxon>
        <taxon>Ascomycota</taxon>
        <taxon>Pezizomycotina</taxon>
        <taxon>Sordariomycetes</taxon>
        <taxon>Sordariomycetidae</taxon>
        <taxon>Diaporthales</taxon>
        <taxon>Cytosporaceae</taxon>
        <taxon>Cytospora</taxon>
    </lineage>
</organism>
<evidence type="ECO:0000313" key="3">
    <source>
        <dbReference type="Proteomes" id="UP000078576"/>
    </source>
</evidence>
<dbReference type="Proteomes" id="UP000078576">
    <property type="component" value="Unassembled WGS sequence"/>
</dbReference>
<feature type="compositionally biased region" description="Polar residues" evidence="1">
    <location>
        <begin position="796"/>
        <end position="806"/>
    </location>
</feature>
<dbReference type="OrthoDB" id="4207369at2759"/>
<dbReference type="AlphaFoldDB" id="A0A194V345"/>
<feature type="compositionally biased region" description="Polar residues" evidence="1">
    <location>
        <begin position="581"/>
        <end position="595"/>
    </location>
</feature>
<evidence type="ECO:0000256" key="1">
    <source>
        <dbReference type="SAM" id="MobiDB-lite"/>
    </source>
</evidence>
<feature type="region of interest" description="Disordered" evidence="1">
    <location>
        <begin position="666"/>
        <end position="761"/>
    </location>
</feature>
<feature type="region of interest" description="Disordered" evidence="1">
    <location>
        <begin position="579"/>
        <end position="639"/>
    </location>
</feature>
<keyword evidence="3" id="KW-1185">Reference proteome</keyword>
<dbReference type="EMBL" id="KN714711">
    <property type="protein sequence ID" value="KUI58329.1"/>
    <property type="molecule type" value="Genomic_DNA"/>
</dbReference>
<feature type="compositionally biased region" description="Acidic residues" evidence="1">
    <location>
        <begin position="339"/>
        <end position="348"/>
    </location>
</feature>
<evidence type="ECO:0000313" key="2">
    <source>
        <dbReference type="EMBL" id="KUI58329.1"/>
    </source>
</evidence>
<reference evidence="3" key="1">
    <citation type="submission" date="2014-12" db="EMBL/GenBank/DDBJ databases">
        <title>Genome Sequence of Valsa Canker Pathogens Uncovers a Specific Adaption of Colonization on Woody Bark.</title>
        <authorList>
            <person name="Yin Z."/>
            <person name="Liu H."/>
            <person name="Gao X."/>
            <person name="Li Z."/>
            <person name="Song N."/>
            <person name="Ke X."/>
            <person name="Dai Q."/>
            <person name="Wu Y."/>
            <person name="Sun Y."/>
            <person name="Xu J.-R."/>
            <person name="Kang Z.K."/>
            <person name="Wang L."/>
            <person name="Huang L."/>
        </authorList>
    </citation>
    <scope>NUCLEOTIDE SEQUENCE [LARGE SCALE GENOMIC DNA]</scope>
    <source>
        <strain evidence="3">SXYL134</strain>
    </source>
</reference>
<feature type="compositionally biased region" description="Low complexity" evidence="1">
    <location>
        <begin position="358"/>
        <end position="372"/>
    </location>
</feature>
<feature type="region of interest" description="Disordered" evidence="1">
    <location>
        <begin position="262"/>
        <end position="294"/>
    </location>
</feature>
<feature type="region of interest" description="Disordered" evidence="1">
    <location>
        <begin position="329"/>
        <end position="380"/>
    </location>
</feature>
<sequence>MDSPIPEAQKAWKHSRRRGEMKWLENTTFISAECFQPVITALPRPWKRISVPSATMRHGNQKIYKRVVANPYVDTKYKAVIAELDSQGFGGRKRAKTDKYLEAWCWDGLRFDPAYEEEKTGGYELVRARLQVKRAYKNITEDNKDIIAKLRPAKRSTFPPAQLTWVPRKRHNTRWTITPPQKDAPLLAEFQPLIKFELEAAQIEESAFWEQQNPMDTSEPESEPILLAAQQVQKFPSRRLSIAKRPSLSTIAEELKGYSVSPTVTPTRPRHSTYSSPLKRWSVGTDRYNTPTKVASSPMKNFTITATPSKIIMSDTNKAEEAIEAEVTQLSPIELVTESNEETSTVEDDNQHDHSRCPSTPVPSHSTTTAASNSKPGTVETTKQQVLLNTPLSSRTAPPAAPIAVFDQPTTKTPTVPEYETRRRISLDNARRSDRQRDAKILKRVRNWVTNATTINRRHSSSAAIQKKPLQSRRHTLDVDVGRNPDIFGQTIQDTQEEVPSTEQKITSEMSFIFIPEATAHLEEVQDEIENEEIISQVEDPSATSPEATVQQAATPPSAVRKYTQIDWDLMKPINEKYNHCPTTGSASIPDSDSPTIEAPTTTHLTADDTADTEPRAETSTSHTSLVEAPTADHSAADDPVTDAFTVDAHDDSELALLRNFVRRAQMKPKRRSSATLFTGSPMAKAETAGTPIKSPRIPLGEKDSNQSPSPNKKRKSKDAEDIPPAATTKSSRLVKPDLEDTMPQPQRKKRRKGVEMDCPDDILNPDMDFSQKLTQKGAASGGGGGLRRSKRVATSKPTELATPSQIPVRLPGSSGMMADADMPAVSTVGLMQRKTEKDLATLTRTNTRRNKGGAVPVHARLADMVDVADATISDPFCSPGKPITTVRVGKAVRWDEILFRTQGEDDGAVMRTILGRPSNPVGEHLLLKHEDKIVVASGPSPARPQPEDEKKKKALRPRASRLPAAKTPAMEKKSNGVTAVTPKRKPAAARSSLPAPPRVAKTAARGTAGSTPASKRTGVLGASLGTPAPKRRGGVKK</sequence>
<feature type="region of interest" description="Disordered" evidence="1">
    <location>
        <begin position="539"/>
        <end position="560"/>
    </location>
</feature>
<feature type="region of interest" description="Disordered" evidence="1">
    <location>
        <begin position="775"/>
        <end position="811"/>
    </location>
</feature>
<feature type="region of interest" description="Disordered" evidence="1">
    <location>
        <begin position="937"/>
        <end position="1038"/>
    </location>
</feature>